<protein>
    <submittedName>
        <fullName evidence="2">Uncharacterized protein</fullName>
    </submittedName>
</protein>
<comment type="caution">
    <text evidence="2">The sequence shown here is derived from an EMBL/GenBank/DDBJ whole genome shotgun (WGS) entry which is preliminary data.</text>
</comment>
<evidence type="ECO:0000313" key="3">
    <source>
        <dbReference type="Proteomes" id="UP000826195"/>
    </source>
</evidence>
<dbReference type="EMBL" id="JAHXZJ010001492">
    <property type="protein sequence ID" value="KAH0552563.1"/>
    <property type="molecule type" value="Genomic_DNA"/>
</dbReference>
<dbReference type="Proteomes" id="UP000826195">
    <property type="component" value="Unassembled WGS sequence"/>
</dbReference>
<feature type="region of interest" description="Disordered" evidence="1">
    <location>
        <begin position="889"/>
        <end position="914"/>
    </location>
</feature>
<dbReference type="InterPro" id="IPR027417">
    <property type="entry name" value="P-loop_NTPase"/>
</dbReference>
<evidence type="ECO:0000256" key="1">
    <source>
        <dbReference type="SAM" id="MobiDB-lite"/>
    </source>
</evidence>
<reference evidence="2 3" key="1">
    <citation type="journal article" date="2021" name="J. Hered.">
        <title>A chromosome-level genome assembly of the parasitoid wasp, Cotesia glomerata (Hymenoptera: Braconidae).</title>
        <authorList>
            <person name="Pinto B.J."/>
            <person name="Weis J.J."/>
            <person name="Gamble T."/>
            <person name="Ode P.J."/>
            <person name="Paul R."/>
            <person name="Zaspel J.M."/>
        </authorList>
    </citation>
    <scope>NUCLEOTIDE SEQUENCE [LARGE SCALE GENOMIC DNA]</scope>
    <source>
        <strain evidence="2">CgM1</strain>
    </source>
</reference>
<keyword evidence="3" id="KW-1185">Reference proteome</keyword>
<proteinExistence type="predicted"/>
<organism evidence="2 3">
    <name type="scientific">Cotesia glomerata</name>
    <name type="common">Lepidopteran parasitic wasp</name>
    <name type="synonym">Apanteles glomeratus</name>
    <dbReference type="NCBI Taxonomy" id="32391"/>
    <lineage>
        <taxon>Eukaryota</taxon>
        <taxon>Metazoa</taxon>
        <taxon>Ecdysozoa</taxon>
        <taxon>Arthropoda</taxon>
        <taxon>Hexapoda</taxon>
        <taxon>Insecta</taxon>
        <taxon>Pterygota</taxon>
        <taxon>Neoptera</taxon>
        <taxon>Endopterygota</taxon>
        <taxon>Hymenoptera</taxon>
        <taxon>Apocrita</taxon>
        <taxon>Ichneumonoidea</taxon>
        <taxon>Braconidae</taxon>
        <taxon>Microgastrinae</taxon>
        <taxon>Cotesia</taxon>
    </lineage>
</organism>
<name>A0AAV7IG87_COTGL</name>
<dbReference type="Gene3D" id="3.40.50.300">
    <property type="entry name" value="P-loop containing nucleotide triphosphate hydrolases"/>
    <property type="match status" value="1"/>
</dbReference>
<dbReference type="SUPFAM" id="SSF52540">
    <property type="entry name" value="P-loop containing nucleoside triphosphate hydrolases"/>
    <property type="match status" value="1"/>
</dbReference>
<feature type="compositionally biased region" description="Polar residues" evidence="1">
    <location>
        <begin position="905"/>
        <end position="914"/>
    </location>
</feature>
<sequence length="1651" mass="191550">MEFNWVPNMLPNIFPVRNPTLGCNAKPTMVPIGHSIIGEKRMNDGHDITEKCDLKRQCNQITSIAQLCHSHLNSDNHNETVLNKTTLNASNNEYLSQQITCQALKKKTFELSNDINSTNMASSMNLFYETFDSYNVINVNQYQGNKIVLYDSLNKKTSYFVPTVPLSLKNFHDLFHLTGHALSLDLTRNYVTTLTLILDCIQCKTKSCISKTTGEQRVLYYEDILSNIWKEINLYLDLSFLNFRKNAIVCLRDHSCSVHIYINASVSINVYEYIVNTLNKSQTNNMQFILQRYEISRMTRVPLPYSTDHSGYIYNLSFQRENEDYDINIVPSVMNYIDFKMQLSNNFKIGKDIILAKITFNHHGGLTQQLCHDEISREWDITDNMETEVLYVITVLKNNQSLESANDHNIIKLSPEFNTEACEIPAFIRSHRNFILESNNQNFQLFVENLLQENYKNCNKNINHFQQPVYHVRTDATELERDILFTLDSIGRNIARHVYQINISEINALPPVPQYEQNELKDRSMENHTNFKETYHYLNYLIQFCHEPDNSAGYAFYVLILSVMYTTQKLMIISNNQQVIFKVIRQAVTAYDTYDNRQLLWILDSLTEVDCMAELGRIFPEPLRILKQLATSVFMRRRVESRLINDSLISAANDISRERIKNPNNSTSFVSSTSISYDVLLFDELCRLYLHDELPLYKHLTDLMLEEIVTTIFRRYLILFYRNVMNNNVMYIYKDPLYIEYKMSNFVSDTTANSKLRFMYDKLQMYIIPIFANKNSSITESKCRNLAMKIIKNAWYNYVNEHIPVKNIHFGKYRYFVCTLRGVFNNITGLYMSGIPQLYFENASSFCILPPTGISDTNIGKYDVYDGQNKYDYENSGLEENITCSNENNNNFSNNSKIKRDNNTHSKSGNGRSSNLNIMATVNNVNGHNYQAQLRIVNDELITKINHWKNLMYTYLSSQDKLFYLSTMVPGLLKIGESVFDKQTRSLAINTLTNRILKDQSPQNKDELFYLLPVMQYHCIDCDSIIAIAHCIDSLIKEKNFIVTTPSLTSIFNNLYRSDINNLYITIGGKRGSQFEYERYTNSNDLYENMVSLYSYRPSKRLLVLAFIWALMEYYNSDDDIIRVKFDITRRSRNSQLLNDSIISSKHEKISVTLQGDPFGLIKEKFDLSQYTCETNENFRRAFNITFQNISSSTVSSNASLLTSDYDFKTTALKKNSAGFNSHSQKDQLIMNESLQSLDICMYNALLSISIIFRFDTKTIRDYLEHCTLLFQPFNNCRKFTLYYGEPRCGKSFLANLIIRAAEPSVFNVLSDLATAATAASPSPDLIKAFQSYVVCIKEVRRLEESLLKTITGEDHMDQRDLYKGYQKLTPICFIFGCSNQIPQIEADEAIKDRLSIFNFTNRIEPCYNFREVIDDNQLLLFINECTIQPSIEELATSIGLYNSIYATFCLTRNKSGLVIPTIKNRSSLQIMKKFLIHNSLMYYVMDLCSLEVMTGYSIKMDELKIRAEHAIEKSKRALRHNYQLNDFINDFSQHFRKMCNQNEYSHNDVSIEFLGVGLPPSDNSHVNLIESVFSQVCSCINELDGNGTFGTSIAQMRHLIISKVDAVTNANNDRKMDYVTRILLKIKNVYYKYYNTNEQRFENIQIKEKN</sequence>
<gene>
    <name evidence="2" type="ORF">KQX54_012603</name>
</gene>
<accession>A0AAV7IG87</accession>
<evidence type="ECO:0000313" key="2">
    <source>
        <dbReference type="EMBL" id="KAH0552563.1"/>
    </source>
</evidence>